<name>A0A317W4K0_ASPEC</name>
<proteinExistence type="predicted"/>
<sequence>MGPWPSGYGKREPGVLFWARRRTQKRCAQFHGSVHTRNITAGRSMTAEKGVRGTWKRRRRELVVHSRGLDGWCLHVDIYYNLLVKSGHDSHSNTTTTTTTTDYSPHPIARAAVDKVWYVTMWHCPQQVSRRRLRVGPAVIHHYLFIIPLQLSHMPASTNWKGSLGKENRPGSQQVKSQGGRVVLLLVVPSPT</sequence>
<dbReference type="RefSeq" id="XP_025391786.1">
    <property type="nucleotide sequence ID" value="XM_025526431.1"/>
</dbReference>
<dbReference type="GeneID" id="37048393"/>
<gene>
    <name evidence="1" type="ORF">BO83DRAFT_175082</name>
</gene>
<accession>A0A317W4K0</accession>
<dbReference type="OrthoDB" id="10606633at2759"/>
<organism evidence="1 2">
    <name type="scientific">Aspergillus eucalypticola (strain CBS 122712 / IBT 29274)</name>
    <dbReference type="NCBI Taxonomy" id="1448314"/>
    <lineage>
        <taxon>Eukaryota</taxon>
        <taxon>Fungi</taxon>
        <taxon>Dikarya</taxon>
        <taxon>Ascomycota</taxon>
        <taxon>Pezizomycotina</taxon>
        <taxon>Eurotiomycetes</taxon>
        <taxon>Eurotiomycetidae</taxon>
        <taxon>Eurotiales</taxon>
        <taxon>Aspergillaceae</taxon>
        <taxon>Aspergillus</taxon>
        <taxon>Aspergillus subgen. Circumdati</taxon>
    </lineage>
</organism>
<reference evidence="1" key="1">
    <citation type="submission" date="2016-12" db="EMBL/GenBank/DDBJ databases">
        <title>The genomes of Aspergillus section Nigri reveals drivers in fungal speciation.</title>
        <authorList>
            <consortium name="DOE Joint Genome Institute"/>
            <person name="Vesth T.C."/>
            <person name="Nybo J."/>
            <person name="Theobald S."/>
            <person name="Brandl J."/>
            <person name="Frisvad J.C."/>
            <person name="Nielsen K.F."/>
            <person name="Lyhne E.K."/>
            <person name="Kogle M.E."/>
            <person name="Kuo A."/>
            <person name="Riley R."/>
            <person name="Clum A."/>
            <person name="Nolan M."/>
            <person name="Lipzen A."/>
            <person name="Salamov A."/>
            <person name="Henrissat B."/>
            <person name="Wiebenga A."/>
            <person name="De vries R.P."/>
            <person name="Grigoriev I.V."/>
            <person name="Mortensen U.H."/>
            <person name="Andersen M.R."/>
            <person name="Baker S.E."/>
        </authorList>
    </citation>
    <scope>NUCLEOTIDE SEQUENCE</scope>
    <source>
        <strain evidence="1">CBS 122712</strain>
    </source>
</reference>
<dbReference type="Proteomes" id="UP000246171">
    <property type="component" value="Unassembled WGS sequence"/>
</dbReference>
<keyword evidence="2" id="KW-1185">Reference proteome</keyword>
<evidence type="ECO:0000313" key="1">
    <source>
        <dbReference type="EMBL" id="PWY81363.1"/>
    </source>
</evidence>
<dbReference type="VEuPathDB" id="FungiDB:BO83DRAFT_175082"/>
<dbReference type="AlphaFoldDB" id="A0A317W4K0"/>
<evidence type="ECO:0000313" key="2">
    <source>
        <dbReference type="Proteomes" id="UP000246171"/>
    </source>
</evidence>
<comment type="caution">
    <text evidence="1">The sequence shown here is derived from an EMBL/GenBank/DDBJ whole genome shotgun (WGS) entry which is preliminary data.</text>
</comment>
<dbReference type="EMBL" id="MSFU01000004">
    <property type="protein sequence ID" value="PWY81363.1"/>
    <property type="molecule type" value="Genomic_DNA"/>
</dbReference>
<protein>
    <submittedName>
        <fullName evidence="1">Uncharacterized protein</fullName>
    </submittedName>
</protein>